<gene>
    <name evidence="1" type="ORF">FSB_LOCUS15117</name>
</gene>
<sequence>MASSSNDPDSLVTLHFHDFRVERMRHWWTLLGEDDHADIVGFFGKFPPFMRLQVDRGLLEALASFWDPTHCCFSIGEVDLVPTYGGIARPEETWRKANISLDLLTKYFSRSAFPVKLARDFIAGKKGWKKFRINAFKIAFRRAGLSSLPYCARPCGLYLIVGDRERGFRCSAHSSFQLWFCSHLRHFYRLQTPYHFERHTVSQTVNIALPFTGNSRDWASYLLDLPLGEWSWKVTWGPAVWKPWTHCALFDGVPLPGVWGCTGYYPSLALRQFGGVQYPPRLGDLDAVTFDYIPSEDMWRLLSRIEVIWGRSSFGDGPHRGGPTVRPGHITFFGVSLLFGCQPPLVSLRELLFWSESLRRLKQSCYHYALLGQSEREASAARVESLRSTLHHNSVAVANLRRDLVAQRRERLYSSWRLSRRRGLGVQDELDSLRSYTQALVDPATRSSSGHCSPPTGARCELSWTWCMMLLSPNASWLNQEGFPVVTALHQIQSGDGFFGCLELEPSGRSMMRGIRPFPLPLGRFCRETCIRLGH</sequence>
<evidence type="ECO:0008006" key="2">
    <source>
        <dbReference type="Google" id="ProtNLM"/>
    </source>
</evidence>
<evidence type="ECO:0000313" key="1">
    <source>
        <dbReference type="EMBL" id="SPC87235.1"/>
    </source>
</evidence>
<protein>
    <recommendedName>
        <fullName evidence="2">Aminotransferase-like plant mobile domain-containing protein</fullName>
    </recommendedName>
</protein>
<dbReference type="AlphaFoldDB" id="A0A2N9FJE1"/>
<name>A0A2N9FJE1_FAGSY</name>
<reference evidence="1" key="1">
    <citation type="submission" date="2018-02" db="EMBL/GenBank/DDBJ databases">
        <authorList>
            <person name="Cohen D.B."/>
            <person name="Kent A.D."/>
        </authorList>
    </citation>
    <scope>NUCLEOTIDE SEQUENCE</scope>
</reference>
<accession>A0A2N9FJE1</accession>
<dbReference type="PANTHER" id="PTHR48200:SF1">
    <property type="entry name" value="AMINOTRANSFERASE-LIKE PLANT MOBILE DOMAIN-CONTAINING PROTEIN"/>
    <property type="match status" value="1"/>
</dbReference>
<proteinExistence type="predicted"/>
<organism evidence="1">
    <name type="scientific">Fagus sylvatica</name>
    <name type="common">Beechnut</name>
    <dbReference type="NCBI Taxonomy" id="28930"/>
    <lineage>
        <taxon>Eukaryota</taxon>
        <taxon>Viridiplantae</taxon>
        <taxon>Streptophyta</taxon>
        <taxon>Embryophyta</taxon>
        <taxon>Tracheophyta</taxon>
        <taxon>Spermatophyta</taxon>
        <taxon>Magnoliopsida</taxon>
        <taxon>eudicotyledons</taxon>
        <taxon>Gunneridae</taxon>
        <taxon>Pentapetalae</taxon>
        <taxon>rosids</taxon>
        <taxon>fabids</taxon>
        <taxon>Fagales</taxon>
        <taxon>Fagaceae</taxon>
        <taxon>Fagus</taxon>
    </lineage>
</organism>
<dbReference type="PANTHER" id="PTHR48200">
    <property type="entry name" value="PROTEIN, PUTATIVE-RELATED"/>
    <property type="match status" value="1"/>
</dbReference>
<dbReference type="EMBL" id="OIVN01000904">
    <property type="protein sequence ID" value="SPC87235.1"/>
    <property type="molecule type" value="Genomic_DNA"/>
</dbReference>